<dbReference type="EMBL" id="GBXM01101054">
    <property type="protein sequence ID" value="JAH07523.1"/>
    <property type="molecule type" value="Transcribed_RNA"/>
</dbReference>
<protein>
    <submittedName>
        <fullName evidence="1">Uncharacterized protein</fullName>
    </submittedName>
</protein>
<sequence>MLTFIYVNDNDSNFHTIYLCLVCITGSIDNISNIK</sequence>
<reference evidence="1" key="2">
    <citation type="journal article" date="2015" name="Fish Shellfish Immunol.">
        <title>Early steps in the European eel (Anguilla anguilla)-Vibrio vulnificus interaction in the gills: Role of the RtxA13 toxin.</title>
        <authorList>
            <person name="Callol A."/>
            <person name="Pajuelo D."/>
            <person name="Ebbesson L."/>
            <person name="Teles M."/>
            <person name="MacKenzie S."/>
            <person name="Amaro C."/>
        </authorList>
    </citation>
    <scope>NUCLEOTIDE SEQUENCE</scope>
</reference>
<proteinExistence type="predicted"/>
<dbReference type="AlphaFoldDB" id="A0A0E9PUH7"/>
<organism evidence="1">
    <name type="scientific">Anguilla anguilla</name>
    <name type="common">European freshwater eel</name>
    <name type="synonym">Muraena anguilla</name>
    <dbReference type="NCBI Taxonomy" id="7936"/>
    <lineage>
        <taxon>Eukaryota</taxon>
        <taxon>Metazoa</taxon>
        <taxon>Chordata</taxon>
        <taxon>Craniata</taxon>
        <taxon>Vertebrata</taxon>
        <taxon>Euteleostomi</taxon>
        <taxon>Actinopterygii</taxon>
        <taxon>Neopterygii</taxon>
        <taxon>Teleostei</taxon>
        <taxon>Anguilliformes</taxon>
        <taxon>Anguillidae</taxon>
        <taxon>Anguilla</taxon>
    </lineage>
</organism>
<reference evidence="1" key="1">
    <citation type="submission" date="2014-11" db="EMBL/GenBank/DDBJ databases">
        <authorList>
            <person name="Amaro Gonzalez C."/>
        </authorList>
    </citation>
    <scope>NUCLEOTIDE SEQUENCE</scope>
</reference>
<accession>A0A0E9PUH7</accession>
<name>A0A0E9PUH7_ANGAN</name>
<evidence type="ECO:0000313" key="1">
    <source>
        <dbReference type="EMBL" id="JAH07523.1"/>
    </source>
</evidence>